<keyword evidence="1" id="KW-1133">Transmembrane helix</keyword>
<organism evidence="2">
    <name type="scientific">marine sediment metagenome</name>
    <dbReference type="NCBI Taxonomy" id="412755"/>
    <lineage>
        <taxon>unclassified sequences</taxon>
        <taxon>metagenomes</taxon>
        <taxon>ecological metagenomes</taxon>
    </lineage>
</organism>
<feature type="transmembrane region" description="Helical" evidence="1">
    <location>
        <begin position="20"/>
        <end position="43"/>
    </location>
</feature>
<reference evidence="2" key="1">
    <citation type="journal article" date="2015" name="Nature">
        <title>Complex archaea that bridge the gap between prokaryotes and eukaryotes.</title>
        <authorList>
            <person name="Spang A."/>
            <person name="Saw J.H."/>
            <person name="Jorgensen S.L."/>
            <person name="Zaremba-Niedzwiedzka K."/>
            <person name="Martijn J."/>
            <person name="Lind A.E."/>
            <person name="van Eijk R."/>
            <person name="Schleper C."/>
            <person name="Guy L."/>
            <person name="Ettema T.J."/>
        </authorList>
    </citation>
    <scope>NUCLEOTIDE SEQUENCE</scope>
</reference>
<gene>
    <name evidence="2" type="ORF">LCGC14_2271270</name>
</gene>
<accession>A0A0F9FS29</accession>
<feature type="transmembrane region" description="Helical" evidence="1">
    <location>
        <begin position="55"/>
        <end position="78"/>
    </location>
</feature>
<name>A0A0F9FS29_9ZZZZ</name>
<dbReference type="EMBL" id="LAZR01031404">
    <property type="protein sequence ID" value="KKL53852.1"/>
    <property type="molecule type" value="Genomic_DNA"/>
</dbReference>
<evidence type="ECO:0000256" key="1">
    <source>
        <dbReference type="SAM" id="Phobius"/>
    </source>
</evidence>
<evidence type="ECO:0000313" key="2">
    <source>
        <dbReference type="EMBL" id="KKL53852.1"/>
    </source>
</evidence>
<protein>
    <submittedName>
        <fullName evidence="2">Uncharacterized protein</fullName>
    </submittedName>
</protein>
<feature type="transmembrane region" description="Helical" evidence="1">
    <location>
        <begin position="90"/>
        <end position="112"/>
    </location>
</feature>
<dbReference type="AlphaFoldDB" id="A0A0F9FS29"/>
<keyword evidence="1" id="KW-0812">Transmembrane</keyword>
<sequence>MFDLNIFKELNTLFTHESLVHVYIHLGAGIFLFSASLLAFAAIKRSFGSRHQGWFPLRMAILLIGIIGISDVTIFFVSPQIQEFFHFLDLLTAATSLFLLYIAITELHAFYFSRSQMRVINDTMIYLLVSMTVLLAAALGAQATTSFGATIEPIFIALILILDNTICRTAAGLGNGLIGCEYLAGQISQLSPAS</sequence>
<feature type="transmembrane region" description="Helical" evidence="1">
    <location>
        <begin position="124"/>
        <end position="141"/>
    </location>
</feature>
<comment type="caution">
    <text evidence="2">The sequence shown here is derived from an EMBL/GenBank/DDBJ whole genome shotgun (WGS) entry which is preliminary data.</text>
</comment>
<proteinExistence type="predicted"/>
<keyword evidence="1" id="KW-0472">Membrane</keyword>